<dbReference type="Gene3D" id="3.90.550.10">
    <property type="entry name" value="Spore Coat Polysaccharide Biosynthesis Protein SpsA, Chain A"/>
    <property type="match status" value="1"/>
</dbReference>
<evidence type="ECO:0000313" key="5">
    <source>
        <dbReference type="Proteomes" id="UP000250443"/>
    </source>
</evidence>
<dbReference type="GO" id="GO:0016779">
    <property type="term" value="F:nucleotidyltransferase activity"/>
    <property type="evidence" value="ECO:0007669"/>
    <property type="project" value="UniProtKB-KW"/>
</dbReference>
<dbReference type="SUPFAM" id="SSF53448">
    <property type="entry name" value="Nucleotide-diphospho-sugar transferases"/>
    <property type="match status" value="1"/>
</dbReference>
<gene>
    <name evidence="3" type="ORF">IRZ65_08325</name>
    <name evidence="4" type="ORF">NCTC11842_01969</name>
</gene>
<evidence type="ECO:0000256" key="1">
    <source>
        <dbReference type="ARBA" id="ARBA00022842"/>
    </source>
</evidence>
<protein>
    <submittedName>
        <fullName evidence="4">GTP:adenosylcobinamide-phosphate guanylyltransferase</fullName>
    </submittedName>
    <submittedName>
        <fullName evidence="3">Nucleotidyltransferase family protein</fullName>
    </submittedName>
</protein>
<evidence type="ECO:0000313" key="6">
    <source>
        <dbReference type="Proteomes" id="UP000626180"/>
    </source>
</evidence>
<name>A0A2X2CBT7_PSELU</name>
<dbReference type="AlphaFoldDB" id="A0A2X2CBT7"/>
<dbReference type="InterPro" id="IPR029044">
    <property type="entry name" value="Nucleotide-diphossugar_trans"/>
</dbReference>
<dbReference type="Pfam" id="PF12804">
    <property type="entry name" value="NTP_transf_3"/>
    <property type="match status" value="1"/>
</dbReference>
<keyword evidence="4" id="KW-0808">Transferase</keyword>
<evidence type="ECO:0000259" key="2">
    <source>
        <dbReference type="Pfam" id="PF12804"/>
    </source>
</evidence>
<dbReference type="Proteomes" id="UP000250443">
    <property type="component" value="Unassembled WGS sequence"/>
</dbReference>
<keyword evidence="4" id="KW-0548">Nucleotidyltransferase</keyword>
<reference evidence="4 5" key="1">
    <citation type="submission" date="2018-06" db="EMBL/GenBank/DDBJ databases">
        <authorList>
            <consortium name="Pathogen Informatics"/>
            <person name="Doyle S."/>
        </authorList>
    </citation>
    <scope>NUCLEOTIDE SEQUENCE [LARGE SCALE GENOMIC DNA]</scope>
    <source>
        <strain evidence="4 5">NCTC11842</strain>
    </source>
</reference>
<feature type="domain" description="MobA-like NTP transferase" evidence="2">
    <location>
        <begin position="30"/>
        <end position="146"/>
    </location>
</feature>
<organism evidence="4 5">
    <name type="scientific">Pseudomonas luteola</name>
    <dbReference type="NCBI Taxonomy" id="47886"/>
    <lineage>
        <taxon>Bacteria</taxon>
        <taxon>Pseudomonadati</taxon>
        <taxon>Pseudomonadota</taxon>
        <taxon>Gammaproteobacteria</taxon>
        <taxon>Pseudomonadales</taxon>
        <taxon>Pseudomonadaceae</taxon>
        <taxon>Pseudomonas</taxon>
    </lineage>
</organism>
<dbReference type="EMBL" id="JADMCD010000003">
    <property type="protein sequence ID" value="MBF8640686.1"/>
    <property type="molecule type" value="Genomic_DNA"/>
</dbReference>
<proteinExistence type="predicted"/>
<dbReference type="InterPro" id="IPR025877">
    <property type="entry name" value="MobA-like_NTP_Trfase"/>
</dbReference>
<reference evidence="3 6" key="2">
    <citation type="submission" date="2020-10" db="EMBL/GenBank/DDBJ databases">
        <title>Genome sequences of Pseudomonas isolates.</title>
        <authorList>
            <person name="Wessels L."/>
            <person name="Reich F."/>
            <person name="Hammerl J."/>
        </authorList>
    </citation>
    <scope>NUCLEOTIDE SEQUENCE [LARGE SCALE GENOMIC DNA]</scope>
    <source>
        <strain evidence="3 6">20-MO00624-0</strain>
    </source>
</reference>
<dbReference type="Proteomes" id="UP000626180">
    <property type="component" value="Unassembled WGS sequence"/>
</dbReference>
<evidence type="ECO:0000313" key="3">
    <source>
        <dbReference type="EMBL" id="MBF8640686.1"/>
    </source>
</evidence>
<keyword evidence="6" id="KW-1185">Reference proteome</keyword>
<keyword evidence="1" id="KW-0460">Magnesium</keyword>
<dbReference type="RefSeq" id="WP_010798130.1">
    <property type="nucleotide sequence ID" value="NZ_CP069262.1"/>
</dbReference>
<accession>A0A2X2CBT7</accession>
<evidence type="ECO:0000313" key="4">
    <source>
        <dbReference type="EMBL" id="SPZ06042.1"/>
    </source>
</evidence>
<dbReference type="EMBL" id="UAUF01000011">
    <property type="protein sequence ID" value="SPZ06042.1"/>
    <property type="molecule type" value="Genomic_DNA"/>
</dbReference>
<sequence length="276" mass="30226">MKSSSESKPFSALVLAADRHDGDAVATAAGVDCKALATVDGIPMVRRVTSTLRSSPLVERITLIGPTRALLRQEPQVEAWLQAGEINWLSHANSPSASAALGLEAEDPTQPVLLTTADHALLTPDIVDYFLTEARRSGCDFVVGVARLETVKARFPGNRRTAIKLKDGPFCGCNLFAFMTERGHQLAPFWRRIEQERKRPWRVITGALGWTAVLRYLAGTLTLEQALERLSRKLNMRIGAVVLPFAEAAVDVDTPADRQLVETILAERVGREAAQY</sequence>